<reference evidence="1 2" key="1">
    <citation type="submission" date="2020-04" db="EMBL/GenBank/DDBJ databases">
        <title>Draft genome of Methanobacterium subterraneum isolated from animal feces.</title>
        <authorList>
            <person name="Ouboter H.T."/>
            <person name="Berger S."/>
            <person name="Gungor E."/>
            <person name="Jetten M.S.M."/>
            <person name="Welte C.U."/>
        </authorList>
    </citation>
    <scope>NUCLEOTIDE SEQUENCE [LARGE SCALE GENOMIC DNA]</scope>
    <source>
        <strain evidence="1">HO_2020</strain>
    </source>
</reference>
<name>A0A7K4DM05_9EURY</name>
<accession>A0A7K4DM05</accession>
<proteinExistence type="predicted"/>
<evidence type="ECO:0000313" key="2">
    <source>
        <dbReference type="Proteomes" id="UP000591058"/>
    </source>
</evidence>
<dbReference type="EMBL" id="JABBYL010000022">
    <property type="protein sequence ID" value="NMO09497.1"/>
    <property type="molecule type" value="Genomic_DNA"/>
</dbReference>
<comment type="caution">
    <text evidence="1">The sequence shown here is derived from an EMBL/GenBank/DDBJ whole genome shotgun (WGS) entry which is preliminary data.</text>
</comment>
<dbReference type="RefSeq" id="WP_169032760.1">
    <property type="nucleotide sequence ID" value="NZ_JABBYL010000022.1"/>
</dbReference>
<dbReference type="Proteomes" id="UP000591058">
    <property type="component" value="Unassembled WGS sequence"/>
</dbReference>
<organism evidence="1 2">
    <name type="scientific">Methanobacterium subterraneum</name>
    <dbReference type="NCBI Taxonomy" id="59277"/>
    <lineage>
        <taxon>Archaea</taxon>
        <taxon>Methanobacteriati</taxon>
        <taxon>Methanobacteriota</taxon>
        <taxon>Methanomada group</taxon>
        <taxon>Methanobacteria</taxon>
        <taxon>Methanobacteriales</taxon>
        <taxon>Methanobacteriaceae</taxon>
        <taxon>Methanobacterium</taxon>
    </lineage>
</organism>
<protein>
    <submittedName>
        <fullName evidence="1">Uncharacterized protein</fullName>
    </submittedName>
</protein>
<sequence length="52" mass="5429">MISKPTLDTINNSIGIISGLFTIYTTWTSIGTLADGTLGVGTGLYPSAIILR</sequence>
<evidence type="ECO:0000313" key="1">
    <source>
        <dbReference type="EMBL" id="NMO09497.1"/>
    </source>
</evidence>
<dbReference type="AlphaFoldDB" id="A0A7K4DM05"/>
<gene>
    <name evidence="1" type="ORF">HG719_06590</name>
</gene>